<reference evidence="1 2" key="1">
    <citation type="journal article" date="2004" name="Emerg. Infect. Dis.">
        <title>Amoebae-resisting bacteria isolated from human nasal swabs by amoebal coculture.</title>
        <authorList>
            <person name="Greub G."/>
            <person name="La Scola B."/>
            <person name="Raoult D."/>
        </authorList>
    </citation>
    <scope>NUCLEOTIDE SEQUENCE [LARGE SCALE GENOMIC DNA]</scope>
    <source>
        <strain evidence="1 2">CCUG 51329</strain>
    </source>
</reference>
<protein>
    <submittedName>
        <fullName evidence="1">Uncharacterized protein</fullName>
    </submittedName>
</protein>
<evidence type="ECO:0000313" key="2">
    <source>
        <dbReference type="Proteomes" id="UP000256924"/>
    </source>
</evidence>
<dbReference type="Proteomes" id="UP000256924">
    <property type="component" value="Unassembled WGS sequence"/>
</dbReference>
<proteinExistence type="predicted"/>
<evidence type="ECO:0000313" key="1">
    <source>
        <dbReference type="EMBL" id="REC47859.1"/>
    </source>
</evidence>
<comment type="caution">
    <text evidence="1">The sequence shown here is derived from an EMBL/GenBank/DDBJ whole genome shotgun (WGS) entry which is preliminary data.</text>
</comment>
<keyword evidence="2" id="KW-1185">Reference proteome</keyword>
<gene>
    <name evidence="1" type="ORF">DRF68_12520</name>
</gene>
<organism evidence="1 2">
    <name type="scientific">Candidatus Chryseobacterium massiliense</name>
    <dbReference type="NCBI Taxonomy" id="204089"/>
    <lineage>
        <taxon>Bacteria</taxon>
        <taxon>Pseudomonadati</taxon>
        <taxon>Bacteroidota</taxon>
        <taxon>Flavobacteriia</taxon>
        <taxon>Flavobacteriales</taxon>
        <taxon>Weeksellaceae</taxon>
        <taxon>Chryseobacterium group</taxon>
        <taxon>Chryseobacterium</taxon>
    </lineage>
</organism>
<dbReference type="EMBL" id="QNVU01000024">
    <property type="protein sequence ID" value="REC47859.1"/>
    <property type="molecule type" value="Genomic_DNA"/>
</dbReference>
<sequence length="64" mass="7441">MCDAKKTKTTTENRHAAVRSEYKRLSGIQEFGVQKHSFDWIVANLAHTFFYSPATIENIIFHRV</sequence>
<accession>A0A3D9B2U3</accession>
<name>A0A3D9B2U3_9FLAO</name>
<dbReference type="AlphaFoldDB" id="A0A3D9B2U3"/>